<sequence length="298" mass="31541">MLWRLLSLFILLTLLHCSSAQSDASCLPFYNWTLNSHNQTPCDVASSLLAVCNNGPFPVNALPDASHYIGPTLQDANPCQCNTVTYSLMSACGACQGRTYLSWSVWSANCASVSISVYPKPIPSGVAVPGWAYLDVKSLARQDANLTESTAIPSPTSTKAFSTTTKLSTTSSTPISTSPSASAVDNSPDPAKVKRDNAMGGGIVGGLAGLILLCGGLYYYLQNRRRISRNGQHLPSSPTDPENASWHAGQGPYMTQVRENRSESRSGAPSNTSLPAAHTTNDVNSSLASADSVQITHK</sequence>
<gene>
    <name evidence="1" type="ORF">JR316_0003191</name>
</gene>
<comment type="caution">
    <text evidence="1">The sequence shown here is derived from an EMBL/GenBank/DDBJ whole genome shotgun (WGS) entry which is preliminary data.</text>
</comment>
<proteinExistence type="predicted"/>
<dbReference type="Proteomes" id="UP000664032">
    <property type="component" value="Unassembled WGS sequence"/>
</dbReference>
<dbReference type="EMBL" id="JAFIQS020000003">
    <property type="protein sequence ID" value="KAH9483715.1"/>
    <property type="molecule type" value="Genomic_DNA"/>
</dbReference>
<accession>A0ACB8H6U4</accession>
<evidence type="ECO:0000313" key="2">
    <source>
        <dbReference type="Proteomes" id="UP000664032"/>
    </source>
</evidence>
<name>A0ACB8H6U4_PSICU</name>
<protein>
    <submittedName>
        <fullName evidence="1">Uncharacterized protein</fullName>
    </submittedName>
</protein>
<organism evidence="1 2">
    <name type="scientific">Psilocybe cubensis</name>
    <name type="common">Psychedelic mushroom</name>
    <name type="synonym">Stropharia cubensis</name>
    <dbReference type="NCBI Taxonomy" id="181762"/>
    <lineage>
        <taxon>Eukaryota</taxon>
        <taxon>Fungi</taxon>
        <taxon>Dikarya</taxon>
        <taxon>Basidiomycota</taxon>
        <taxon>Agaricomycotina</taxon>
        <taxon>Agaricomycetes</taxon>
        <taxon>Agaricomycetidae</taxon>
        <taxon>Agaricales</taxon>
        <taxon>Agaricineae</taxon>
        <taxon>Strophariaceae</taxon>
        <taxon>Psilocybe</taxon>
    </lineage>
</organism>
<keyword evidence="2" id="KW-1185">Reference proteome</keyword>
<reference evidence="1" key="1">
    <citation type="submission" date="2021-10" db="EMBL/GenBank/DDBJ databases">
        <title>Psilocybe cubensis genome.</title>
        <authorList>
            <person name="Mckernan K.J."/>
            <person name="Crawford S."/>
            <person name="Trippe A."/>
            <person name="Kane L.T."/>
            <person name="Mclaughlin S."/>
        </authorList>
    </citation>
    <scope>NUCLEOTIDE SEQUENCE</scope>
    <source>
        <strain evidence="1">MGC-MH-2018</strain>
    </source>
</reference>
<evidence type="ECO:0000313" key="1">
    <source>
        <dbReference type="EMBL" id="KAH9483715.1"/>
    </source>
</evidence>